<dbReference type="PROSITE" id="PS01098">
    <property type="entry name" value="LIPASE_GDSL_SER"/>
    <property type="match status" value="1"/>
</dbReference>
<evidence type="ECO:0000313" key="2">
    <source>
        <dbReference type="EMBL" id="BCA96892.1"/>
    </source>
</evidence>
<accession>A0A6F8TA03</accession>
<dbReference type="InterPro" id="IPR008265">
    <property type="entry name" value="Lipase_GDSL_AS"/>
</dbReference>
<dbReference type="Proteomes" id="UP000502894">
    <property type="component" value="Chromosome"/>
</dbReference>
<keyword evidence="3" id="KW-1185">Reference proteome</keyword>
<gene>
    <name evidence="2" type="primary">tesA</name>
    <name evidence="2" type="ORF">TUM19329_32530</name>
</gene>
<dbReference type="SUPFAM" id="SSF52266">
    <property type="entry name" value="SGNH hydrolase"/>
    <property type="match status" value="1"/>
</dbReference>
<dbReference type="GO" id="GO:0006629">
    <property type="term" value="P:lipid metabolic process"/>
    <property type="evidence" value="ECO:0007669"/>
    <property type="project" value="InterPro"/>
</dbReference>
<evidence type="ECO:0000313" key="3">
    <source>
        <dbReference type="Proteomes" id="UP000502894"/>
    </source>
</evidence>
<dbReference type="InterPro" id="IPR051532">
    <property type="entry name" value="Ester_Hydrolysis_Enzymes"/>
</dbReference>
<dbReference type="EMBL" id="AP022839">
    <property type="protein sequence ID" value="BCA96892.1"/>
    <property type="molecule type" value="Genomic_DNA"/>
</dbReference>
<name>A0A6F8TA03_9GAMM</name>
<dbReference type="RefSeq" id="WP_173238126.1">
    <property type="nucleotide sequence ID" value="NZ_AP022839.1"/>
</dbReference>
<dbReference type="GO" id="GO:0004622">
    <property type="term" value="F:phosphatidylcholine lysophospholipase activity"/>
    <property type="evidence" value="ECO:0007669"/>
    <property type="project" value="TreeGrafter"/>
</dbReference>
<reference evidence="2" key="1">
    <citation type="journal article" date="2020" name="Microbiol. Resour. Announc.">
        <title>Complete Genome Sequence of Novel Psychrotolerant Legionella Strain TUM19329, Isolated from Antarctic Lake Sediment.</title>
        <authorList>
            <person name="Shimada S."/>
            <person name="Nakai R."/>
            <person name="Aoki K."/>
            <person name="Shimoeda N."/>
            <person name="Ohno G."/>
            <person name="Miyazaki Y."/>
            <person name="Kudoh S."/>
            <person name="Imura S."/>
            <person name="Watanabe K."/>
            <person name="Ishii Y."/>
            <person name="Tateda K."/>
        </authorList>
    </citation>
    <scope>NUCLEOTIDE SEQUENCE [LARGE SCALE GENOMIC DNA]</scope>
    <source>
        <strain evidence="2">TUM19329</strain>
    </source>
</reference>
<organism evidence="2 3">
    <name type="scientific">Legionella antarctica</name>
    <dbReference type="NCBI Taxonomy" id="2708020"/>
    <lineage>
        <taxon>Bacteria</taxon>
        <taxon>Pseudomonadati</taxon>
        <taxon>Pseudomonadota</taxon>
        <taxon>Gammaproteobacteria</taxon>
        <taxon>Legionellales</taxon>
        <taxon>Legionellaceae</taxon>
        <taxon>Legionella</taxon>
    </lineage>
</organism>
<dbReference type="PANTHER" id="PTHR30383">
    <property type="entry name" value="THIOESTERASE 1/PROTEASE 1/LYSOPHOSPHOLIPASE L1"/>
    <property type="match status" value="1"/>
</dbReference>
<dbReference type="Pfam" id="PF13472">
    <property type="entry name" value="Lipase_GDSL_2"/>
    <property type="match status" value="1"/>
</dbReference>
<protein>
    <submittedName>
        <fullName evidence="2">Arylesterase</fullName>
    </submittedName>
</protein>
<dbReference type="AlphaFoldDB" id="A0A6F8TA03"/>
<dbReference type="CDD" id="cd01822">
    <property type="entry name" value="Lysophospholipase_L1_like"/>
    <property type="match status" value="1"/>
</dbReference>
<feature type="domain" description="SGNH hydrolase-type esterase" evidence="1">
    <location>
        <begin position="25"/>
        <end position="185"/>
    </location>
</feature>
<dbReference type="InterPro" id="IPR036514">
    <property type="entry name" value="SGNH_hydro_sf"/>
</dbReference>
<dbReference type="Gene3D" id="3.40.50.1110">
    <property type="entry name" value="SGNH hydrolase"/>
    <property type="match status" value="1"/>
</dbReference>
<proteinExistence type="predicted"/>
<sequence>MKSLNLFLMLLVLIIAPLQAKNIVVLGDSLSAGYGIDTQKGWVNLLATRLQTEGRFNIINISISGDTTSNGLAKLKPALQKYKPDVVIIELGANDGLRGLPISQIRNNFEVMLQESQKAKAKVLLLGIDLPPNYGLKYREQLKNMYIELAKTHKILLVPMFLEGVAGHDNLMQKDGLHPNEQAQQKILDNVWPHLKAVLETK</sequence>
<dbReference type="InterPro" id="IPR013830">
    <property type="entry name" value="SGNH_hydro"/>
</dbReference>
<dbReference type="PANTHER" id="PTHR30383:SF24">
    <property type="entry name" value="THIOESTERASE 1_PROTEASE 1_LYSOPHOSPHOLIPASE L1"/>
    <property type="match status" value="1"/>
</dbReference>
<dbReference type="KEGG" id="lant:TUM19329_32530"/>
<evidence type="ECO:0000259" key="1">
    <source>
        <dbReference type="Pfam" id="PF13472"/>
    </source>
</evidence>